<keyword evidence="7" id="KW-1185">Reference proteome</keyword>
<dbReference type="PROSITE" id="PS50931">
    <property type="entry name" value="HTH_LYSR"/>
    <property type="match status" value="1"/>
</dbReference>
<dbReference type="GO" id="GO:0003700">
    <property type="term" value="F:DNA-binding transcription factor activity"/>
    <property type="evidence" value="ECO:0007669"/>
    <property type="project" value="InterPro"/>
</dbReference>
<dbReference type="Proteomes" id="UP000587991">
    <property type="component" value="Unassembled WGS sequence"/>
</dbReference>
<sequence length="305" mass="33469">MQYLSDMLVFARVVELGSFHKAADHLGVQPPAISKSVSRLERQLGVKLLHRTTRSLAVTEIGQSVYQGCADMANAAQNVLSLAGAYAEVPRGRLQVSAPAVLGEYWLAPLLPPLLARYPQLDLHVSLQDRYVDLLNDGVDVAIRIARQLPQGVVARPIRQFRYLLVARVGWLSAEARQDPSILTQWPTLHLGEGPYRNQLNVLHAGQARQVQLHSRLTINNSLALLNALPQMDALALVPEFAAAPALQRGELVEVLSACALQDDYAPRTIYAVYPAGRHVPLKVRVLIDHLLAAEHPSGSTEDHT</sequence>
<dbReference type="InterPro" id="IPR036390">
    <property type="entry name" value="WH_DNA-bd_sf"/>
</dbReference>
<dbReference type="FunFam" id="1.10.10.10:FF:000001">
    <property type="entry name" value="LysR family transcriptional regulator"/>
    <property type="match status" value="1"/>
</dbReference>
<evidence type="ECO:0000256" key="4">
    <source>
        <dbReference type="ARBA" id="ARBA00023163"/>
    </source>
</evidence>
<dbReference type="InterPro" id="IPR005119">
    <property type="entry name" value="LysR_subst-bd"/>
</dbReference>
<dbReference type="RefSeq" id="WP_168878232.1">
    <property type="nucleotide sequence ID" value="NZ_JABAIM010000004.1"/>
</dbReference>
<feature type="domain" description="HTH lysR-type" evidence="5">
    <location>
        <begin position="1"/>
        <end position="59"/>
    </location>
</feature>
<evidence type="ECO:0000256" key="2">
    <source>
        <dbReference type="ARBA" id="ARBA00023015"/>
    </source>
</evidence>
<dbReference type="PANTHER" id="PTHR30537">
    <property type="entry name" value="HTH-TYPE TRANSCRIPTIONAL REGULATOR"/>
    <property type="match status" value="1"/>
</dbReference>
<dbReference type="Pfam" id="PF00126">
    <property type="entry name" value="HTH_1"/>
    <property type="match status" value="1"/>
</dbReference>
<evidence type="ECO:0000256" key="3">
    <source>
        <dbReference type="ARBA" id="ARBA00023125"/>
    </source>
</evidence>
<dbReference type="SUPFAM" id="SSF46785">
    <property type="entry name" value="Winged helix' DNA-binding domain"/>
    <property type="match status" value="1"/>
</dbReference>
<dbReference type="Gene3D" id="1.10.10.10">
    <property type="entry name" value="Winged helix-like DNA-binding domain superfamily/Winged helix DNA-binding domain"/>
    <property type="match status" value="1"/>
</dbReference>
<proteinExistence type="inferred from homology"/>
<dbReference type="SUPFAM" id="SSF53850">
    <property type="entry name" value="Periplasmic binding protein-like II"/>
    <property type="match status" value="1"/>
</dbReference>
<evidence type="ECO:0000313" key="6">
    <source>
        <dbReference type="EMBL" id="NLR76559.1"/>
    </source>
</evidence>
<dbReference type="CDD" id="cd08422">
    <property type="entry name" value="PBP2_CrgA_like"/>
    <property type="match status" value="1"/>
</dbReference>
<keyword evidence="3" id="KW-0238">DNA-binding</keyword>
<accession>A0A847SHA1</accession>
<dbReference type="PRINTS" id="PR00039">
    <property type="entry name" value="HTHLYSR"/>
</dbReference>
<dbReference type="GO" id="GO:0043565">
    <property type="term" value="F:sequence-specific DNA binding"/>
    <property type="evidence" value="ECO:0007669"/>
    <property type="project" value="TreeGrafter"/>
</dbReference>
<dbReference type="Gene3D" id="3.40.190.290">
    <property type="match status" value="1"/>
</dbReference>
<keyword evidence="2" id="KW-0805">Transcription regulation</keyword>
<evidence type="ECO:0000313" key="7">
    <source>
        <dbReference type="Proteomes" id="UP000587991"/>
    </source>
</evidence>
<dbReference type="InterPro" id="IPR000847">
    <property type="entry name" value="LysR_HTH_N"/>
</dbReference>
<evidence type="ECO:0000256" key="1">
    <source>
        <dbReference type="ARBA" id="ARBA00009437"/>
    </source>
</evidence>
<comment type="caution">
    <text evidence="6">The sequence shown here is derived from an EMBL/GenBank/DDBJ whole genome shotgun (WGS) entry which is preliminary data.</text>
</comment>
<dbReference type="Pfam" id="PF03466">
    <property type="entry name" value="LysR_substrate"/>
    <property type="match status" value="1"/>
</dbReference>
<dbReference type="InterPro" id="IPR058163">
    <property type="entry name" value="LysR-type_TF_proteobact-type"/>
</dbReference>
<dbReference type="InterPro" id="IPR036388">
    <property type="entry name" value="WH-like_DNA-bd_sf"/>
</dbReference>
<dbReference type="AlphaFoldDB" id="A0A847SHA1"/>
<protein>
    <submittedName>
        <fullName evidence="6">LysR family transcriptional regulator</fullName>
    </submittedName>
</protein>
<organism evidence="6 7">
    <name type="scientific">Leeia aquatica</name>
    <dbReference type="NCBI Taxonomy" id="2725557"/>
    <lineage>
        <taxon>Bacteria</taxon>
        <taxon>Pseudomonadati</taxon>
        <taxon>Pseudomonadota</taxon>
        <taxon>Betaproteobacteria</taxon>
        <taxon>Neisseriales</taxon>
        <taxon>Leeiaceae</taxon>
        <taxon>Leeia</taxon>
    </lineage>
</organism>
<comment type="similarity">
    <text evidence="1">Belongs to the LysR transcriptional regulatory family.</text>
</comment>
<name>A0A847SHA1_9NEIS</name>
<dbReference type="EMBL" id="JABAIM010000004">
    <property type="protein sequence ID" value="NLR76559.1"/>
    <property type="molecule type" value="Genomic_DNA"/>
</dbReference>
<evidence type="ECO:0000259" key="5">
    <source>
        <dbReference type="PROSITE" id="PS50931"/>
    </source>
</evidence>
<dbReference type="GO" id="GO:0006351">
    <property type="term" value="P:DNA-templated transcription"/>
    <property type="evidence" value="ECO:0007669"/>
    <property type="project" value="TreeGrafter"/>
</dbReference>
<gene>
    <name evidence="6" type="ORF">HF682_15435</name>
</gene>
<dbReference type="PANTHER" id="PTHR30537:SF5">
    <property type="entry name" value="HTH-TYPE TRANSCRIPTIONAL ACTIVATOR TTDR-RELATED"/>
    <property type="match status" value="1"/>
</dbReference>
<keyword evidence="4" id="KW-0804">Transcription</keyword>
<reference evidence="6 7" key="1">
    <citation type="submission" date="2020-04" db="EMBL/GenBank/DDBJ databases">
        <title>Draft genome of Leeia sp. IMCC25680.</title>
        <authorList>
            <person name="Song J."/>
            <person name="Cho J.-C."/>
        </authorList>
    </citation>
    <scope>NUCLEOTIDE SEQUENCE [LARGE SCALE GENOMIC DNA]</scope>
    <source>
        <strain evidence="6 7">IMCC25680</strain>
    </source>
</reference>